<reference evidence="8 9" key="1">
    <citation type="journal article" date="2020" name="Nat. Commun.">
        <title>Genome of Tripterygium wilfordii and identification of cytochrome P450 involved in triptolide biosynthesis.</title>
        <authorList>
            <person name="Tu L."/>
            <person name="Su P."/>
            <person name="Zhang Z."/>
            <person name="Gao L."/>
            <person name="Wang J."/>
            <person name="Hu T."/>
            <person name="Zhou J."/>
            <person name="Zhang Y."/>
            <person name="Zhao Y."/>
            <person name="Liu Y."/>
            <person name="Song Y."/>
            <person name="Tong Y."/>
            <person name="Lu Y."/>
            <person name="Yang J."/>
            <person name="Xu C."/>
            <person name="Jia M."/>
            <person name="Peters R.J."/>
            <person name="Huang L."/>
            <person name="Gao W."/>
        </authorList>
    </citation>
    <scope>NUCLEOTIDE SEQUENCE [LARGE SCALE GENOMIC DNA]</scope>
    <source>
        <strain evidence="9">cv. XIE 37</strain>
        <tissue evidence="8">Leaf</tissue>
    </source>
</reference>
<keyword evidence="2" id="KW-0813">Transport</keyword>
<name>A0A7J7CGL9_TRIWF</name>
<protein>
    <submittedName>
        <fullName evidence="8">ABC transporter G family member 31-like</fullName>
    </submittedName>
</protein>
<evidence type="ECO:0000259" key="7">
    <source>
        <dbReference type="Pfam" id="PF01061"/>
    </source>
</evidence>
<keyword evidence="4 6" id="KW-1133">Transmembrane helix</keyword>
<organism evidence="8 9">
    <name type="scientific">Tripterygium wilfordii</name>
    <name type="common">Thunder God vine</name>
    <dbReference type="NCBI Taxonomy" id="458696"/>
    <lineage>
        <taxon>Eukaryota</taxon>
        <taxon>Viridiplantae</taxon>
        <taxon>Streptophyta</taxon>
        <taxon>Embryophyta</taxon>
        <taxon>Tracheophyta</taxon>
        <taxon>Spermatophyta</taxon>
        <taxon>Magnoliopsida</taxon>
        <taxon>eudicotyledons</taxon>
        <taxon>Gunneridae</taxon>
        <taxon>Pentapetalae</taxon>
        <taxon>rosids</taxon>
        <taxon>fabids</taxon>
        <taxon>Celastrales</taxon>
        <taxon>Celastraceae</taxon>
        <taxon>Tripterygium</taxon>
    </lineage>
</organism>
<keyword evidence="5 6" id="KW-0472">Membrane</keyword>
<dbReference type="Proteomes" id="UP000593562">
    <property type="component" value="Unassembled WGS sequence"/>
</dbReference>
<sequence length="287" mass="32994">MFARISGYVEQDDIHSSQLTVKESLWFSSRLRLPKEVTKEQKHLLLMQLGGRVIYGGKLGLHSQIMIDYFQGINGISPIPNGYNPTTWMLEVTTLAIEERIGRNFQNYIRIQNNTGSFADSICSTANNCVWCHHLFYDPFSNDNKEIFYLVFLFLTFTYYTFSGMMAVGLIPNQDLASVVCSDFYSMWTLHYGFLVLKPNMLEWLTWCYYISPVTWTLRGIISSQLGDKESMIEEPQFNGIVKEYLKANLGYGPGMIGVSVVVLIGFYVLFFGVFILSIKLLNFLRR</sequence>
<proteinExistence type="predicted"/>
<evidence type="ECO:0000256" key="1">
    <source>
        <dbReference type="ARBA" id="ARBA00004141"/>
    </source>
</evidence>
<dbReference type="GO" id="GO:0140359">
    <property type="term" value="F:ABC-type transporter activity"/>
    <property type="evidence" value="ECO:0007669"/>
    <property type="project" value="InterPro"/>
</dbReference>
<evidence type="ECO:0000256" key="4">
    <source>
        <dbReference type="ARBA" id="ARBA00022989"/>
    </source>
</evidence>
<comment type="subcellular location">
    <subcellularLocation>
        <location evidence="1">Membrane</location>
        <topology evidence="1">Multi-pass membrane protein</topology>
    </subcellularLocation>
</comment>
<dbReference type="Pfam" id="PF01061">
    <property type="entry name" value="ABC2_membrane"/>
    <property type="match status" value="1"/>
</dbReference>
<dbReference type="EMBL" id="JAAARO010000017">
    <property type="protein sequence ID" value="KAF5733181.1"/>
    <property type="molecule type" value="Genomic_DNA"/>
</dbReference>
<keyword evidence="3 6" id="KW-0812">Transmembrane</keyword>
<comment type="caution">
    <text evidence="8">The sequence shown here is derived from an EMBL/GenBank/DDBJ whole genome shotgun (WGS) entry which is preliminary data.</text>
</comment>
<evidence type="ECO:0000313" key="8">
    <source>
        <dbReference type="EMBL" id="KAF5733181.1"/>
    </source>
</evidence>
<dbReference type="AlphaFoldDB" id="A0A7J7CGL9"/>
<dbReference type="GO" id="GO:0005886">
    <property type="term" value="C:plasma membrane"/>
    <property type="evidence" value="ECO:0007669"/>
    <property type="project" value="UniProtKB-ARBA"/>
</dbReference>
<dbReference type="InterPro" id="IPR013525">
    <property type="entry name" value="ABC2_TM"/>
</dbReference>
<gene>
    <name evidence="8" type="ORF">HS088_TW17G00720</name>
</gene>
<evidence type="ECO:0000256" key="2">
    <source>
        <dbReference type="ARBA" id="ARBA00022448"/>
    </source>
</evidence>
<accession>A0A7J7CGL9</accession>
<keyword evidence="9" id="KW-1185">Reference proteome</keyword>
<evidence type="ECO:0000256" key="3">
    <source>
        <dbReference type="ARBA" id="ARBA00022692"/>
    </source>
</evidence>
<evidence type="ECO:0000313" key="9">
    <source>
        <dbReference type="Proteomes" id="UP000593562"/>
    </source>
</evidence>
<evidence type="ECO:0000256" key="5">
    <source>
        <dbReference type="ARBA" id="ARBA00023136"/>
    </source>
</evidence>
<feature type="transmembrane region" description="Helical" evidence="6">
    <location>
        <begin position="147"/>
        <end position="171"/>
    </location>
</feature>
<dbReference type="InParanoid" id="A0A7J7CGL9"/>
<dbReference type="PANTHER" id="PTHR19241">
    <property type="entry name" value="ATP-BINDING CASSETTE TRANSPORTER"/>
    <property type="match status" value="1"/>
</dbReference>
<feature type="transmembrane region" description="Helical" evidence="6">
    <location>
        <begin position="256"/>
        <end position="279"/>
    </location>
</feature>
<feature type="domain" description="ABC-2 type transporter transmembrane" evidence="7">
    <location>
        <begin position="147"/>
        <end position="225"/>
    </location>
</feature>
<evidence type="ECO:0000256" key="6">
    <source>
        <dbReference type="SAM" id="Phobius"/>
    </source>
</evidence>